<dbReference type="KEGG" id="gms:SOIL9_57920"/>
<dbReference type="Proteomes" id="UP000464178">
    <property type="component" value="Chromosome"/>
</dbReference>
<accession>A0A6P2CXR2</accession>
<dbReference type="RefSeq" id="WP_162666857.1">
    <property type="nucleotide sequence ID" value="NZ_LR593886.1"/>
</dbReference>
<organism evidence="1 2">
    <name type="scientific">Gemmata massiliana</name>
    <dbReference type="NCBI Taxonomy" id="1210884"/>
    <lineage>
        <taxon>Bacteria</taxon>
        <taxon>Pseudomonadati</taxon>
        <taxon>Planctomycetota</taxon>
        <taxon>Planctomycetia</taxon>
        <taxon>Gemmatales</taxon>
        <taxon>Gemmataceae</taxon>
        <taxon>Gemmata</taxon>
    </lineage>
</organism>
<protein>
    <submittedName>
        <fullName evidence="1">Uncharacterized protein</fullName>
    </submittedName>
</protein>
<sequence>MNPNELASDGFFFALHLIESFGVVYDRDALLVRLEEIARGETSVFNSPEEELATLEKQRGYPAGPEERADFLSGFANRTDMDLNARLTANRILEVIRRDMGAA</sequence>
<evidence type="ECO:0000313" key="1">
    <source>
        <dbReference type="EMBL" id="VTR91922.1"/>
    </source>
</evidence>
<gene>
    <name evidence="1" type="ORF">SOIL9_57920</name>
</gene>
<dbReference type="EMBL" id="LR593886">
    <property type="protein sequence ID" value="VTR91922.1"/>
    <property type="molecule type" value="Genomic_DNA"/>
</dbReference>
<dbReference type="AlphaFoldDB" id="A0A6P2CXR2"/>
<reference evidence="1 2" key="1">
    <citation type="submission" date="2019-05" db="EMBL/GenBank/DDBJ databases">
        <authorList>
            <consortium name="Science for Life Laboratories"/>
        </authorList>
    </citation>
    <scope>NUCLEOTIDE SEQUENCE [LARGE SCALE GENOMIC DNA]</scope>
    <source>
        <strain evidence="1">Soil9</strain>
    </source>
</reference>
<name>A0A6P2CXR2_9BACT</name>
<keyword evidence="2" id="KW-1185">Reference proteome</keyword>
<evidence type="ECO:0000313" key="2">
    <source>
        <dbReference type="Proteomes" id="UP000464178"/>
    </source>
</evidence>
<proteinExistence type="predicted"/>